<accession>A0AA88M596</accession>
<dbReference type="EMBL" id="JAUPFM010000014">
    <property type="protein sequence ID" value="KAK2830941.1"/>
    <property type="molecule type" value="Genomic_DNA"/>
</dbReference>
<reference evidence="6" key="1">
    <citation type="submission" date="2023-07" db="EMBL/GenBank/DDBJ databases">
        <title>Chromosome-level Genome Assembly of Striped Snakehead (Channa striata).</title>
        <authorList>
            <person name="Liu H."/>
        </authorList>
    </citation>
    <scope>NUCLEOTIDE SEQUENCE</scope>
    <source>
        <strain evidence="6">Gz</strain>
        <tissue evidence="6">Muscle</tissue>
    </source>
</reference>
<evidence type="ECO:0000256" key="3">
    <source>
        <dbReference type="ARBA" id="ARBA00022729"/>
    </source>
</evidence>
<evidence type="ECO:0000256" key="1">
    <source>
        <dbReference type="ARBA" id="ARBA00004613"/>
    </source>
</evidence>
<dbReference type="SUPFAM" id="SSF50814">
    <property type="entry name" value="Lipocalins"/>
    <property type="match status" value="1"/>
</dbReference>
<proteinExistence type="predicted"/>
<keyword evidence="2" id="KW-0964">Secreted</keyword>
<dbReference type="AlphaFoldDB" id="A0AA88M596"/>
<gene>
    <name evidence="6" type="ORF">Q5P01_018872</name>
</gene>
<keyword evidence="4" id="KW-0325">Glycoprotein</keyword>
<dbReference type="PANTHER" id="PTHR11967">
    <property type="entry name" value="ALPHA-1-ACID GLYCOPROTEIN"/>
    <property type="match status" value="1"/>
</dbReference>
<evidence type="ECO:0008006" key="8">
    <source>
        <dbReference type="Google" id="ProtNLM"/>
    </source>
</evidence>
<feature type="signal peptide" evidence="5">
    <location>
        <begin position="1"/>
        <end position="27"/>
    </location>
</feature>
<dbReference type="PANTHER" id="PTHR11967:SF2">
    <property type="entry name" value="ALPHA-1-ACID GLYCOPROTEIN 1"/>
    <property type="match status" value="1"/>
</dbReference>
<name>A0AA88M596_CHASR</name>
<dbReference type="GO" id="GO:0005576">
    <property type="term" value="C:extracellular region"/>
    <property type="evidence" value="ECO:0007669"/>
    <property type="project" value="UniProtKB-SubCell"/>
</dbReference>
<evidence type="ECO:0000256" key="2">
    <source>
        <dbReference type="ARBA" id="ARBA00022525"/>
    </source>
</evidence>
<comment type="subcellular location">
    <subcellularLocation>
        <location evidence="1">Secreted</location>
    </subcellularLocation>
</comment>
<dbReference type="Proteomes" id="UP001187415">
    <property type="component" value="Unassembled WGS sequence"/>
</dbReference>
<dbReference type="Gene3D" id="2.40.128.20">
    <property type="match status" value="3"/>
</dbReference>
<dbReference type="InterPro" id="IPR012674">
    <property type="entry name" value="Calycin"/>
</dbReference>
<keyword evidence="7" id="KW-1185">Reference proteome</keyword>
<organism evidence="6 7">
    <name type="scientific">Channa striata</name>
    <name type="common">Snakehead murrel</name>
    <name type="synonym">Ophicephalus striatus</name>
    <dbReference type="NCBI Taxonomy" id="64152"/>
    <lineage>
        <taxon>Eukaryota</taxon>
        <taxon>Metazoa</taxon>
        <taxon>Chordata</taxon>
        <taxon>Craniata</taxon>
        <taxon>Vertebrata</taxon>
        <taxon>Euteleostomi</taxon>
        <taxon>Actinopterygii</taxon>
        <taxon>Neopterygii</taxon>
        <taxon>Teleostei</taxon>
        <taxon>Neoteleostei</taxon>
        <taxon>Acanthomorphata</taxon>
        <taxon>Anabantaria</taxon>
        <taxon>Anabantiformes</taxon>
        <taxon>Channoidei</taxon>
        <taxon>Channidae</taxon>
        <taxon>Channa</taxon>
    </lineage>
</organism>
<evidence type="ECO:0000256" key="5">
    <source>
        <dbReference type="SAM" id="SignalP"/>
    </source>
</evidence>
<comment type="caution">
    <text evidence="6">The sequence shown here is derived from an EMBL/GenBank/DDBJ whole genome shotgun (WGS) entry which is preliminary data.</text>
</comment>
<sequence>MYCVLKLLVLLLVLVLVGSSTAPAAEGCEVLTTRLQAKDLHKIYGDWVMVWSVSGTEHGSNLLANLTSSRVNFHLLVPNSKIIVYSEKNVFNDSSCTVYLINLRIPAEHSESGHHTLLAKSGTVMKYGVFQHYTDSGTVTFYEPRPNCLLMVYKGPYGQYLLSYKREGQHSDADQLKAAHDVHRKHAQCLGFAHDKPYIYDGAAAPVCKHCEGVNTRLRTKDLHKIFGDWVLVWSVADHTEAWDLLPNVSSSHIELKLLPNNKTVVFNERNVYSDKTCSNYVINLAMPSDPSDAEHHTLHTVSATEELDGVVRPYNDSAALEFYETCPDCLLMVYNYIHGRYLLSYRREGRHSDVEQLKAAHDDHRKQAECLGFAHDNVFIYDGVSAVGLKAVPNCRKCQDLNTRLPTKDLHKIFGDWVLVWSVADHQQAWDLLPNVSSSHVELQLLPDKKTVVFNERNLYIDKTCSNYVINLAMPSDPSDAEHHTLHTVSATEELDGVVRPYNDSAALEFYETCPDCLLMVYNYIHGRYLLSYRREGRHSDVEQLKAAHDDHRKQAECLGFKADEPFSYDGVADFCHKKPSPVEREQ</sequence>
<evidence type="ECO:0000256" key="4">
    <source>
        <dbReference type="ARBA" id="ARBA00023180"/>
    </source>
</evidence>
<keyword evidence="3 5" id="KW-0732">Signal</keyword>
<evidence type="ECO:0000313" key="6">
    <source>
        <dbReference type="EMBL" id="KAK2830941.1"/>
    </source>
</evidence>
<evidence type="ECO:0000313" key="7">
    <source>
        <dbReference type="Proteomes" id="UP001187415"/>
    </source>
</evidence>
<feature type="chain" id="PRO_5041692665" description="Saxitoxin and tetrodotoxin-binding protein 1" evidence="5">
    <location>
        <begin position="28"/>
        <end position="588"/>
    </location>
</feature>
<protein>
    <recommendedName>
        <fullName evidence="8">Saxitoxin and tetrodotoxin-binding protein 1</fullName>
    </recommendedName>
</protein>